<dbReference type="RefSeq" id="WP_198123883.1">
    <property type="nucleotide sequence ID" value="NZ_JAECZC010000008.1"/>
</dbReference>
<evidence type="ECO:0000313" key="2">
    <source>
        <dbReference type="Proteomes" id="UP000632766"/>
    </source>
</evidence>
<reference evidence="1 2" key="1">
    <citation type="journal article" date="2021" name="Int. J. Syst. Evol. Microbiol.">
        <title>Amazonocrinis nigriterrae gen. nov., sp. nov., Atlanticothrix silvestris gen. nov., sp. nov. and Dendronalium phyllosphericum gen. nov., sp. nov., nostocacean cyanobacteria from Brazilian environments.</title>
        <authorList>
            <person name="Alvarenga D.O."/>
            <person name="Andreote A.P.D."/>
            <person name="Branco L.H.Z."/>
            <person name="Delbaje E."/>
            <person name="Cruz R.B."/>
            <person name="Varani A.M."/>
            <person name="Fiore M.F."/>
        </authorList>
    </citation>
    <scope>NUCLEOTIDE SEQUENCE [LARGE SCALE GENOMIC DNA]</scope>
    <source>
        <strain evidence="1 2">CENA67</strain>
    </source>
</reference>
<organism evidence="1 2">
    <name type="scientific">Amazonocrinis nigriterrae CENA67</name>
    <dbReference type="NCBI Taxonomy" id="2794033"/>
    <lineage>
        <taxon>Bacteria</taxon>
        <taxon>Bacillati</taxon>
        <taxon>Cyanobacteriota</taxon>
        <taxon>Cyanophyceae</taxon>
        <taxon>Nostocales</taxon>
        <taxon>Nostocaceae</taxon>
        <taxon>Amazonocrinis</taxon>
        <taxon>Amazonocrinis nigriterrae</taxon>
    </lineage>
</organism>
<gene>
    <name evidence="1" type="ORF">I8748_06810</name>
</gene>
<dbReference type="EMBL" id="JAECZC010000008">
    <property type="protein sequence ID" value="MBH8561886.1"/>
    <property type="molecule type" value="Genomic_DNA"/>
</dbReference>
<comment type="caution">
    <text evidence="1">The sequence shown here is derived from an EMBL/GenBank/DDBJ whole genome shotgun (WGS) entry which is preliminary data.</text>
</comment>
<proteinExistence type="predicted"/>
<dbReference type="AlphaFoldDB" id="A0A8J7L8C7"/>
<sequence length="292" mass="32707">MITLQDFLPWIDIARIDSLMENTCKDAITNSKTLYWFMQRFVRYSRTYSYVVPALASKIGSSMLFQETGCSTLECGERSMDVAAKVFAASIEEFRDPRTGVSHRTLSYALLDKLAQYADLSTQEIHQIASLGTWLNDILLQVEAGYDAEPTNLSSLIEAMGFHAATETIGGHEFSIINSVIFSKQRNDHFGQFIKSNKVKFPECSVSPWYWIVIHGTENTVGVEADHSDEAINALNLAVQYTSVPEEQIIAWAGKGVAKFAHVQETFFQRLQDELHTVLGTTATHKSYATLV</sequence>
<name>A0A8J7L8C7_9NOST</name>
<dbReference type="Proteomes" id="UP000632766">
    <property type="component" value="Unassembled WGS sequence"/>
</dbReference>
<evidence type="ECO:0000313" key="1">
    <source>
        <dbReference type="EMBL" id="MBH8561886.1"/>
    </source>
</evidence>
<keyword evidence="2" id="KW-1185">Reference proteome</keyword>
<protein>
    <submittedName>
        <fullName evidence="1">Uncharacterized protein</fullName>
    </submittedName>
</protein>
<accession>A0A8J7L8C7</accession>